<dbReference type="GO" id="GO:0000981">
    <property type="term" value="F:DNA-binding transcription factor activity, RNA polymerase II-specific"/>
    <property type="evidence" value="ECO:0007669"/>
    <property type="project" value="InterPro"/>
</dbReference>
<dbReference type="GO" id="GO:0008270">
    <property type="term" value="F:zinc ion binding"/>
    <property type="evidence" value="ECO:0007669"/>
    <property type="project" value="InterPro"/>
</dbReference>
<dbReference type="InterPro" id="IPR043502">
    <property type="entry name" value="DNA/RNA_pol_sf"/>
</dbReference>
<keyword evidence="16" id="KW-1185">Reference proteome</keyword>
<dbReference type="OrthoDB" id="4590278at2759"/>
<protein>
    <submittedName>
        <fullName evidence="15">General repressor of transcription</fullName>
    </submittedName>
</protein>
<dbReference type="EMBL" id="JAAOAS010000020">
    <property type="protein sequence ID" value="KAF5604065.1"/>
    <property type="molecule type" value="Genomic_DNA"/>
</dbReference>
<feature type="region of interest" description="Disordered" evidence="12">
    <location>
        <begin position="23"/>
        <end position="87"/>
    </location>
</feature>
<dbReference type="InterPro" id="IPR027417">
    <property type="entry name" value="P-loop_NTPase"/>
</dbReference>
<dbReference type="Proteomes" id="UP000546213">
    <property type="component" value="Unassembled WGS sequence"/>
</dbReference>
<feature type="region of interest" description="Disordered" evidence="12">
    <location>
        <begin position="627"/>
        <end position="657"/>
    </location>
</feature>
<evidence type="ECO:0000256" key="2">
    <source>
        <dbReference type="ARBA" id="ARBA00004173"/>
    </source>
</evidence>
<feature type="compositionally biased region" description="Polar residues" evidence="12">
    <location>
        <begin position="46"/>
        <end position="65"/>
    </location>
</feature>
<dbReference type="InterPro" id="IPR006689">
    <property type="entry name" value="Small_GTPase_ARF/SAR"/>
</dbReference>
<keyword evidence="4 10" id="KW-0547">Nucleotide-binding</keyword>
<dbReference type="CDD" id="cd12148">
    <property type="entry name" value="fungal_TF_MHR"/>
    <property type="match status" value="1"/>
</dbReference>
<proteinExistence type="predicted"/>
<evidence type="ECO:0000256" key="4">
    <source>
        <dbReference type="ARBA" id="ARBA00022741"/>
    </source>
</evidence>
<dbReference type="GO" id="GO:0005634">
    <property type="term" value="C:nucleus"/>
    <property type="evidence" value="ECO:0007669"/>
    <property type="project" value="UniProtKB-SubCell"/>
</dbReference>
<evidence type="ECO:0000313" key="16">
    <source>
        <dbReference type="Proteomes" id="UP000546213"/>
    </source>
</evidence>
<feature type="compositionally biased region" description="Basic and acidic residues" evidence="12">
    <location>
        <begin position="643"/>
        <end position="656"/>
    </location>
</feature>
<keyword evidence="5" id="KW-0805">Transcription regulation</keyword>
<evidence type="ECO:0000256" key="8">
    <source>
        <dbReference type="ARBA" id="ARBA00023163"/>
    </source>
</evidence>
<evidence type="ECO:0000259" key="14">
    <source>
        <dbReference type="SMART" id="SM00906"/>
    </source>
</evidence>
<feature type="binding site" evidence="10">
    <location>
        <begin position="687"/>
        <end position="694"/>
    </location>
    <ligand>
        <name>GTP</name>
        <dbReference type="ChEBI" id="CHEBI:37565"/>
    </ligand>
</feature>
<dbReference type="SUPFAM" id="SSF52540">
    <property type="entry name" value="P-loop containing nucleoside triphosphate hydrolases"/>
    <property type="match status" value="1"/>
</dbReference>
<evidence type="ECO:0000256" key="1">
    <source>
        <dbReference type="ARBA" id="ARBA00004123"/>
    </source>
</evidence>
<keyword evidence="13" id="KW-0472">Membrane</keyword>
<comment type="caution">
    <text evidence="15">The sequence shown here is derived from an EMBL/GenBank/DDBJ whole genome shotgun (WGS) entry which is preliminary data.</text>
</comment>
<evidence type="ECO:0000256" key="10">
    <source>
        <dbReference type="PIRSR" id="PIRSR606689-1"/>
    </source>
</evidence>
<keyword evidence="7 10" id="KW-0342">GTP-binding</keyword>
<evidence type="ECO:0000256" key="3">
    <source>
        <dbReference type="ARBA" id="ARBA00022723"/>
    </source>
</evidence>
<evidence type="ECO:0000256" key="5">
    <source>
        <dbReference type="ARBA" id="ARBA00023015"/>
    </source>
</evidence>
<keyword evidence="8" id="KW-0804">Transcription</keyword>
<dbReference type="SUPFAM" id="SSF56672">
    <property type="entry name" value="DNA/RNA polymerases"/>
    <property type="match status" value="1"/>
</dbReference>
<sequence length="2103" mass="237178">MLPDHTHQDGGIANVGTEFSLEQDSVAPHLSRSAQRSPSLPLGSNIPRTYQLPNGTNQGQSSNPSEGVATGANCPAGTTSHPLPKAKRTVQVKTGNKLLRLFGVERTSVHDLQVITVDEFRDGEAETQYEKYIDYLRHAPPEKNPLGHFRKISRMLMPQRALASKKSRESQDLPVPFIQFTGLYHEGEVMFLHAQLFRTRYRPPMPVCYVIQQIKLLADEGSEVETLNANPGTLCGALVGIGSGNSRQISTIGGVIESSDEYLALTTSHRSNEAVDSSPQIKRFFMPKARLDAKLNEDEYLDDVPPPLVVDTGHEHKTPITQLLDDKATPIAASDPPDAGPLGKVLHTGTDWSLLRLADQLVPPNCIDERLVTLREHPLEDILNDAVFLSRAATEPEACEVLVYGGRGGLNKLNLTKRPADLMLPSGVWIRPWKARHKPALRCQLQQGDSGAWVVSIDKSTAYGHIMAVTSDDVLIQPLVDIFQDIQKRQKLDVKIASPFGQLANLSKHYYFSNEQHLAISLARKALDPGVISQSTEGPQVTAMLQGFMEHTDKGNKFLSKYSRSHLADFLTNLIMCTGRNIDLIRSPTWTDDWKAMFGTPMNMVEHVNYLKEAGGLPTLDEIQAASRRRTVPDQGPPSTRPRVRDKTAQRHRENRTSMAPNKIIKRAYNWVSRVFNYSELQFTMVGLPGCGKSDLLRGISRHDSATASMSTVGFNTKRVQRNGIVAKIWDLSEHLEWRLNWPRIFERRRKPRDLPVVSELHAETGIHEDTDSKARRMANAIWPQMTDSQEPPPTLKPLNGHARRLLSHTAAGPGGIANEVLRILIDLLPPYLKRFFSACLSLKYHPRLFKHSITFMIPKGGAPQFLLNPVYAAWGIAPKKCVSILSIDIKGAYDRVDREKLLEILIDFGIPEWLVEFVASFLSNRSTVVKLPDLTSKRYWINVGIPQGSPLLSPILFLFFTASLLRMVSAQAWKSKAKVRTILLVLELAHEDILEWARPMGVTFSTGKYHLMHFKPPRSRDPDCRLTVNIEGFDVKDEPVDELKILGVIVDHRLRWTAHVAEASQDSTLAPTSVLTRFSGSVWGAPLVELVKLYTTKIRTTITYACPAWFIYGDYKSLDLCLSGLEEIQWAREHGDGKPNWSFPKYNLERLKKLQYKCLLRISGALRGTCARVIEKDMRAMILDTPEYEFLATVRSGLTQSGKVTRSKRHPFKVLDNQARLLRDAARNLWIRKYGPIGEQYWENPVERLVAIRSVARQRPIAASCKRWNEYRLERERGTRHKPEALIEDWGRKNRERYEGLSRAQSTMLIQCRTEKIGLIDYLYTRKLPISPRCCVLDEQALQPHLAASQACQEDSVRGTFRFVFDPLNKLAQLASLVIEEFAFLRISSELKGKAVAAKDHQSEPRQIALPVVLYLGKYKMLAKPLQEVLNEDVLNEHPEAAVFYRLQVRESPAVLVAPLGTIGRRSESNPSAWYMRRMSLLQAQSAPLPSPSLSQQLTHPSQCIHSGGPPCTRCRDRGDECVFPPKGTSFIFRRSRLERHRDEAGAGAGGRADSELIRAGNLATTDPFGFLTDEVKNSYLRCSYKWSFHHIPNLLIAIRERRLDPLLVWAMLAITVRFSQAAPPGYATQVEASNTFAAHARSLVLSLVDQPTVHRAQVLLMLTGHSWGAGEGRRAWVYLGMAVRMAQVLGLFEEPPPATTREDFIEAEERRRTAWTCFLMDSLLSGGKGRDRMLSGDKMRIQLPCESDSFNFGQIVLCERLDGSMPDGAMGTIHGSLGIVANSMRVADVWGAVAKWACTRHDNTVPPWQPQSEFQMLLSRLELWKNSLPERLRYELFLLRAHSVSNQGQAYCYMHCIYFMSVIFLYRSYLPEVEMQKARVGDKDWDQWSTWSSKELEKVAEQVCDMLQEIRAFGLYFLRGLVPWIGFTIYTAVGTMLYFYHFPNPGDTAHQVEKRREHIVEGLLFLKDMRQAWPMADTWREKIKAMQIFYSNIKADGDLAVTPSERREMRNAIIDYGALQPDPVRQPDAESTDEQSATDGENDQTSSNVDFSFIAPADIDLFDTDFAFGSNMYATFADATQGFWESFPGSMDITGDMVMEN</sequence>
<dbReference type="GO" id="GO:0006351">
    <property type="term" value="P:DNA-templated transcription"/>
    <property type="evidence" value="ECO:0007669"/>
    <property type="project" value="InterPro"/>
</dbReference>
<keyword evidence="3 11" id="KW-0479">Metal-binding</keyword>
<organism evidence="15 16">
    <name type="scientific">Fusarium pseudocircinatum</name>
    <dbReference type="NCBI Taxonomy" id="56676"/>
    <lineage>
        <taxon>Eukaryota</taxon>
        <taxon>Fungi</taxon>
        <taxon>Dikarya</taxon>
        <taxon>Ascomycota</taxon>
        <taxon>Pezizomycotina</taxon>
        <taxon>Sordariomycetes</taxon>
        <taxon>Hypocreomycetidae</taxon>
        <taxon>Hypocreales</taxon>
        <taxon>Nectriaceae</taxon>
        <taxon>Fusarium</taxon>
        <taxon>Fusarium fujikuroi species complex</taxon>
    </lineage>
</organism>
<gene>
    <name evidence="15" type="ORF">FPCIR_999</name>
</gene>
<keyword evidence="11" id="KW-0460">Magnesium</keyword>
<dbReference type="InterPro" id="IPR050815">
    <property type="entry name" value="TF_fung"/>
</dbReference>
<accession>A0A8H5PVT3</accession>
<feature type="domain" description="Xylanolytic transcriptional activator regulatory" evidence="14">
    <location>
        <begin position="1677"/>
        <end position="1752"/>
    </location>
</feature>
<comment type="subcellular location">
    <subcellularLocation>
        <location evidence="2">Mitochondrion</location>
    </subcellularLocation>
    <subcellularLocation>
        <location evidence="1">Nucleus</location>
    </subcellularLocation>
</comment>
<dbReference type="PANTHER" id="PTHR47338">
    <property type="entry name" value="ZN(II)2CYS6 TRANSCRIPTION FACTOR (EUROFUNG)-RELATED"/>
    <property type="match status" value="1"/>
</dbReference>
<dbReference type="Pfam" id="PF04082">
    <property type="entry name" value="Fungal_trans"/>
    <property type="match status" value="1"/>
</dbReference>
<dbReference type="GO" id="GO:0005525">
    <property type="term" value="F:GTP binding"/>
    <property type="evidence" value="ECO:0007669"/>
    <property type="project" value="UniProtKB-KW"/>
</dbReference>
<reference evidence="15 16" key="1">
    <citation type="submission" date="2020-05" db="EMBL/GenBank/DDBJ databases">
        <title>Identification and distribution of gene clusters putatively required for synthesis of sphingolipid metabolism inhibitors in phylogenetically diverse species of the filamentous fungus Fusarium.</title>
        <authorList>
            <person name="Kim H.-S."/>
            <person name="Busman M."/>
            <person name="Brown D.W."/>
            <person name="Divon H."/>
            <person name="Uhlig S."/>
            <person name="Proctor R.H."/>
        </authorList>
    </citation>
    <scope>NUCLEOTIDE SEQUENCE [LARGE SCALE GENOMIC DNA]</scope>
    <source>
        <strain evidence="15 16">NRRL 36939</strain>
    </source>
</reference>
<feature type="transmembrane region" description="Helical" evidence="13">
    <location>
        <begin position="1923"/>
        <end position="1942"/>
    </location>
</feature>
<keyword evidence="13" id="KW-0812">Transmembrane</keyword>
<feature type="region of interest" description="Disordered" evidence="12">
    <location>
        <begin position="2022"/>
        <end position="2051"/>
    </location>
</feature>
<evidence type="ECO:0000313" key="15">
    <source>
        <dbReference type="EMBL" id="KAF5604065.1"/>
    </source>
</evidence>
<dbReference type="GO" id="GO:0003677">
    <property type="term" value="F:DNA binding"/>
    <property type="evidence" value="ECO:0007669"/>
    <property type="project" value="InterPro"/>
</dbReference>
<evidence type="ECO:0000256" key="13">
    <source>
        <dbReference type="SAM" id="Phobius"/>
    </source>
</evidence>
<dbReference type="GO" id="GO:0005739">
    <property type="term" value="C:mitochondrion"/>
    <property type="evidence" value="ECO:0007669"/>
    <property type="project" value="UniProtKB-SubCell"/>
</dbReference>
<keyword evidence="9" id="KW-0539">Nucleus</keyword>
<evidence type="ECO:0000256" key="9">
    <source>
        <dbReference type="ARBA" id="ARBA00023242"/>
    </source>
</evidence>
<feature type="binding site" evidence="11">
    <location>
        <position position="694"/>
    </location>
    <ligand>
        <name>Mg(2+)</name>
        <dbReference type="ChEBI" id="CHEBI:18420"/>
    </ligand>
</feature>
<evidence type="ECO:0000256" key="7">
    <source>
        <dbReference type="ARBA" id="ARBA00023134"/>
    </source>
</evidence>
<dbReference type="PANTHER" id="PTHR47338:SF5">
    <property type="entry name" value="ZN(II)2CYS6 TRANSCRIPTION FACTOR (EUROFUNG)"/>
    <property type="match status" value="1"/>
</dbReference>
<evidence type="ECO:0000256" key="6">
    <source>
        <dbReference type="ARBA" id="ARBA00023128"/>
    </source>
</evidence>
<dbReference type="Gene3D" id="3.40.50.300">
    <property type="entry name" value="P-loop containing nucleotide triphosphate hydrolases"/>
    <property type="match status" value="1"/>
</dbReference>
<dbReference type="Pfam" id="PF00025">
    <property type="entry name" value="Arf"/>
    <property type="match status" value="1"/>
</dbReference>
<feature type="compositionally biased region" description="Polar residues" evidence="12">
    <location>
        <begin position="2036"/>
        <end position="2051"/>
    </location>
</feature>
<feature type="binding site" evidence="11">
    <location>
        <position position="712"/>
    </location>
    <ligand>
        <name>Mg(2+)</name>
        <dbReference type="ChEBI" id="CHEBI:18420"/>
    </ligand>
</feature>
<evidence type="ECO:0000256" key="12">
    <source>
        <dbReference type="SAM" id="MobiDB-lite"/>
    </source>
</evidence>
<name>A0A8H5PVT3_9HYPO</name>
<dbReference type="SMART" id="SM00906">
    <property type="entry name" value="Fungal_trans"/>
    <property type="match status" value="1"/>
</dbReference>
<keyword evidence="6" id="KW-0496">Mitochondrion</keyword>
<dbReference type="GO" id="GO:0003924">
    <property type="term" value="F:GTPase activity"/>
    <property type="evidence" value="ECO:0007669"/>
    <property type="project" value="InterPro"/>
</dbReference>
<keyword evidence="13" id="KW-1133">Transmembrane helix</keyword>
<dbReference type="InterPro" id="IPR000477">
    <property type="entry name" value="RT_dom"/>
</dbReference>
<dbReference type="Pfam" id="PF00078">
    <property type="entry name" value="RVT_1"/>
    <property type="match status" value="1"/>
</dbReference>
<evidence type="ECO:0000256" key="11">
    <source>
        <dbReference type="PIRSR" id="PIRSR606689-2"/>
    </source>
</evidence>
<dbReference type="InterPro" id="IPR007219">
    <property type="entry name" value="XnlR_reg_dom"/>
</dbReference>